<reference evidence="2 3" key="1">
    <citation type="submission" date="2017-08" db="EMBL/GenBank/DDBJ databases">
        <title>Infants hospitalized years apart are colonized by the same room-sourced microbial strains.</title>
        <authorList>
            <person name="Brooks B."/>
            <person name="Olm M.R."/>
            <person name="Firek B.A."/>
            <person name="Baker R."/>
            <person name="Thomas B.C."/>
            <person name="Morowitz M.J."/>
            <person name="Banfield J.F."/>
        </authorList>
    </citation>
    <scope>NUCLEOTIDE SEQUENCE [LARGE SCALE GENOMIC DNA]</scope>
    <source>
        <strain evidence="2">S2_005_003_R2_47</strain>
    </source>
</reference>
<dbReference type="Gene3D" id="2.60.120.10">
    <property type="entry name" value="Jelly Rolls"/>
    <property type="match status" value="1"/>
</dbReference>
<dbReference type="SUPFAM" id="SSF51206">
    <property type="entry name" value="cAMP-binding domain-like"/>
    <property type="match status" value="1"/>
</dbReference>
<dbReference type="InterPro" id="IPR014710">
    <property type="entry name" value="RmlC-like_jellyroll"/>
</dbReference>
<dbReference type="AlphaFoldDB" id="A0A2W5KVY9"/>
<name>A0A2W5KVY9_SPHMC</name>
<protein>
    <submittedName>
        <fullName evidence="2">Crp/Fnr family transcriptional regulator</fullName>
    </submittedName>
</protein>
<dbReference type="EMBL" id="QFPJ01000034">
    <property type="protein sequence ID" value="PZQ21201.1"/>
    <property type="molecule type" value="Genomic_DNA"/>
</dbReference>
<feature type="domain" description="Cyclic nucleotide-binding" evidence="1">
    <location>
        <begin position="15"/>
        <end position="60"/>
    </location>
</feature>
<gene>
    <name evidence="2" type="ORF">DI569_12700</name>
</gene>
<sequence>MTPSEIADALAATAPFDRLTDRERRLVAQQVRPRRFAPGALLVEAGQVGDLLHIVVDGSAMAGDRAVPLLFDVPSLLFSLPAPHAHLAGPDGLKSLTLARPHLFTIARECPDFIVALLDLGALPRCA</sequence>
<accession>A0A2W5KVY9</accession>
<comment type="caution">
    <text evidence="2">The sequence shown here is derived from an EMBL/GenBank/DDBJ whole genome shotgun (WGS) entry which is preliminary data.</text>
</comment>
<dbReference type="CDD" id="cd00038">
    <property type="entry name" value="CAP_ED"/>
    <property type="match status" value="1"/>
</dbReference>
<proteinExistence type="predicted"/>
<dbReference type="Proteomes" id="UP000248597">
    <property type="component" value="Unassembled WGS sequence"/>
</dbReference>
<evidence type="ECO:0000259" key="1">
    <source>
        <dbReference type="PROSITE" id="PS50042"/>
    </source>
</evidence>
<organism evidence="2 3">
    <name type="scientific">Sphingopyxis macrogoltabida</name>
    <name type="common">Sphingomonas macrogoltabidus</name>
    <dbReference type="NCBI Taxonomy" id="33050"/>
    <lineage>
        <taxon>Bacteria</taxon>
        <taxon>Pseudomonadati</taxon>
        <taxon>Pseudomonadota</taxon>
        <taxon>Alphaproteobacteria</taxon>
        <taxon>Sphingomonadales</taxon>
        <taxon>Sphingomonadaceae</taxon>
        <taxon>Sphingopyxis</taxon>
    </lineage>
</organism>
<dbReference type="InterPro" id="IPR018490">
    <property type="entry name" value="cNMP-bd_dom_sf"/>
</dbReference>
<evidence type="ECO:0000313" key="2">
    <source>
        <dbReference type="EMBL" id="PZQ21201.1"/>
    </source>
</evidence>
<dbReference type="PROSITE" id="PS50042">
    <property type="entry name" value="CNMP_BINDING_3"/>
    <property type="match status" value="1"/>
</dbReference>
<dbReference type="InterPro" id="IPR000595">
    <property type="entry name" value="cNMP-bd_dom"/>
</dbReference>
<evidence type="ECO:0000313" key="3">
    <source>
        <dbReference type="Proteomes" id="UP000248597"/>
    </source>
</evidence>